<evidence type="ECO:0000256" key="17">
    <source>
        <dbReference type="SAM" id="MobiDB-lite"/>
    </source>
</evidence>
<feature type="binding site" evidence="16">
    <location>
        <position position="191"/>
    </location>
    <ligand>
        <name>Zn(2+)</name>
        <dbReference type="ChEBI" id="CHEBI:29105"/>
        <note>catalytic</note>
    </ligand>
</feature>
<feature type="transmembrane region" description="Helical" evidence="14">
    <location>
        <begin position="237"/>
        <end position="258"/>
    </location>
</feature>
<evidence type="ECO:0000256" key="2">
    <source>
        <dbReference type="ARBA" id="ARBA00007931"/>
    </source>
</evidence>
<dbReference type="RefSeq" id="WP_158034661.1">
    <property type="nucleotide sequence ID" value="NZ_ML708625.1"/>
</dbReference>
<evidence type="ECO:0000256" key="6">
    <source>
        <dbReference type="ARBA" id="ARBA00022723"/>
    </source>
</evidence>
<organism evidence="19 20">
    <name type="scientific">Kocuria coralli</name>
    <dbReference type="NCBI Taxonomy" id="1461025"/>
    <lineage>
        <taxon>Bacteria</taxon>
        <taxon>Bacillati</taxon>
        <taxon>Actinomycetota</taxon>
        <taxon>Actinomycetes</taxon>
        <taxon>Micrococcales</taxon>
        <taxon>Micrococcaceae</taxon>
        <taxon>Kocuria</taxon>
    </lineage>
</organism>
<evidence type="ECO:0000256" key="3">
    <source>
        <dbReference type="ARBA" id="ARBA00022475"/>
    </source>
</evidence>
<evidence type="ECO:0000256" key="7">
    <source>
        <dbReference type="ARBA" id="ARBA00022737"/>
    </source>
</evidence>
<dbReference type="AlphaFoldDB" id="A0A5J5KVT2"/>
<feature type="transmembrane region" description="Helical" evidence="14">
    <location>
        <begin position="125"/>
        <end position="150"/>
    </location>
</feature>
<evidence type="ECO:0000313" key="19">
    <source>
        <dbReference type="EMBL" id="KAA9393350.1"/>
    </source>
</evidence>
<sequence length="409" mass="42391">MSSRPGSGAAPAPGGDQPPRAAGRWRRPLSLGRVTGFPVLVDRSWFLIAAVVILLYTPVLARSVPQIGAWSYAVAAGFCVLLAASVLLHELAHAWAARAFGWPVTHIVLSLMGGHTSFGQARTSWVASLVISVVGPAANILLGVLGWTVLRAGAGSDPSTGAAVALVLVELVTWANLFVGIFNLIPGMPLDGGRALEALVWGLSGKEHIGTVVAAWAGRLVAAGVLAWLLLTGLWRSLPFLLLSALLVWLLLSGAAAATRRARAGRAMASVRARDLMEPCLAVSAETSLATVEVLLREAFSPAPGSVAPQGPVAVLGLDHDGVPHGVLNPARITAVPAQDRASIVLGEVMEPLPDGAVLSAELAEMALLEFTAGARLGIFVVVDGEHTPVGVLRASRLNELLRSAGLLR</sequence>
<feature type="transmembrane region" description="Helical" evidence="14">
    <location>
        <begin position="162"/>
        <end position="185"/>
    </location>
</feature>
<comment type="caution">
    <text evidence="19">The sequence shown here is derived from an EMBL/GenBank/DDBJ whole genome shotgun (WGS) entry which is preliminary data.</text>
</comment>
<evidence type="ECO:0000256" key="5">
    <source>
        <dbReference type="ARBA" id="ARBA00022692"/>
    </source>
</evidence>
<keyword evidence="8 14" id="KW-0378">Hydrolase</keyword>
<evidence type="ECO:0000256" key="11">
    <source>
        <dbReference type="ARBA" id="ARBA00023049"/>
    </source>
</evidence>
<feature type="binding site" evidence="16">
    <location>
        <position position="89"/>
    </location>
    <ligand>
        <name>Zn(2+)</name>
        <dbReference type="ChEBI" id="CHEBI:29105"/>
        <note>catalytic</note>
    </ligand>
</feature>
<dbReference type="EMBL" id="SZWF01000021">
    <property type="protein sequence ID" value="KAA9393350.1"/>
    <property type="molecule type" value="Genomic_DNA"/>
</dbReference>
<dbReference type="GO" id="GO:0046872">
    <property type="term" value="F:metal ion binding"/>
    <property type="evidence" value="ECO:0007669"/>
    <property type="project" value="UniProtKB-UniRule"/>
</dbReference>
<feature type="domain" description="Peptidase M50" evidence="18">
    <location>
        <begin position="78"/>
        <end position="150"/>
    </location>
</feature>
<keyword evidence="10 14" id="KW-1133">Transmembrane helix</keyword>
<feature type="transmembrane region" description="Helical" evidence="14">
    <location>
        <begin position="69"/>
        <end position="89"/>
    </location>
</feature>
<feature type="region of interest" description="Disordered" evidence="17">
    <location>
        <begin position="1"/>
        <end position="24"/>
    </location>
</feature>
<dbReference type="Pfam" id="PF02163">
    <property type="entry name" value="Peptidase_M50"/>
    <property type="match status" value="2"/>
</dbReference>
<comment type="similarity">
    <text evidence="2 14">Belongs to the peptidase M50B family.</text>
</comment>
<evidence type="ECO:0000256" key="4">
    <source>
        <dbReference type="ARBA" id="ARBA00022670"/>
    </source>
</evidence>
<feature type="transmembrane region" description="Helical" evidence="14">
    <location>
        <begin position="209"/>
        <end position="231"/>
    </location>
</feature>
<dbReference type="InterPro" id="IPR008915">
    <property type="entry name" value="Peptidase_M50"/>
</dbReference>
<keyword evidence="6 14" id="KW-0479">Metal-binding</keyword>
<keyword evidence="7" id="KW-0677">Repeat</keyword>
<dbReference type="PANTHER" id="PTHR39188">
    <property type="entry name" value="MEMBRANE-ASSOCIATED ZINC METALLOPROTEASE M50B"/>
    <property type="match status" value="1"/>
</dbReference>
<evidence type="ECO:0000313" key="20">
    <source>
        <dbReference type="Proteomes" id="UP000325957"/>
    </source>
</evidence>
<evidence type="ECO:0000256" key="10">
    <source>
        <dbReference type="ARBA" id="ARBA00022989"/>
    </source>
</evidence>
<keyword evidence="12" id="KW-0129">CBS domain</keyword>
<evidence type="ECO:0000256" key="16">
    <source>
        <dbReference type="PIRSR" id="PIRSR006404-2"/>
    </source>
</evidence>
<protein>
    <recommendedName>
        <fullName evidence="14">Zinc metalloprotease</fullName>
    </recommendedName>
</protein>
<dbReference type="GO" id="GO:0005886">
    <property type="term" value="C:plasma membrane"/>
    <property type="evidence" value="ECO:0007669"/>
    <property type="project" value="UniProtKB-SubCell"/>
</dbReference>
<keyword evidence="5 14" id="KW-0812">Transmembrane</keyword>
<evidence type="ECO:0000256" key="15">
    <source>
        <dbReference type="PIRSR" id="PIRSR006404-1"/>
    </source>
</evidence>
<feature type="transmembrane region" description="Helical" evidence="14">
    <location>
        <begin position="95"/>
        <end position="113"/>
    </location>
</feature>
<feature type="binding site" evidence="16">
    <location>
        <position position="93"/>
    </location>
    <ligand>
        <name>Zn(2+)</name>
        <dbReference type="ChEBI" id="CHEBI:29105"/>
        <note>catalytic</note>
    </ligand>
</feature>
<feature type="transmembrane region" description="Helical" evidence="14">
    <location>
        <begin position="44"/>
        <end position="62"/>
    </location>
</feature>
<feature type="active site" evidence="15">
    <location>
        <position position="90"/>
    </location>
</feature>
<dbReference type="InterPro" id="IPR016483">
    <property type="entry name" value="UCP006404_Pept_M50_CBS"/>
</dbReference>
<reference evidence="19 20" key="1">
    <citation type="submission" date="2019-05" db="EMBL/GenBank/DDBJ databases">
        <title>Kocuria coralli sp. nov., a novel actinobacterium isolated from coral reef seawater.</title>
        <authorList>
            <person name="Li J."/>
        </authorList>
    </citation>
    <scope>NUCLEOTIDE SEQUENCE [LARGE SCALE GENOMIC DNA]</scope>
    <source>
        <strain evidence="19 20">SCSIO 13007</strain>
    </source>
</reference>
<evidence type="ECO:0000259" key="18">
    <source>
        <dbReference type="Pfam" id="PF02163"/>
    </source>
</evidence>
<dbReference type="OrthoDB" id="9781963at2"/>
<evidence type="ECO:0000256" key="8">
    <source>
        <dbReference type="ARBA" id="ARBA00022801"/>
    </source>
</evidence>
<gene>
    <name evidence="19" type="ORF">FCK90_12630</name>
</gene>
<keyword evidence="13 14" id="KW-0472">Membrane</keyword>
<evidence type="ECO:0000256" key="9">
    <source>
        <dbReference type="ARBA" id="ARBA00022833"/>
    </source>
</evidence>
<proteinExistence type="inferred from homology"/>
<dbReference type="GO" id="GO:0006508">
    <property type="term" value="P:proteolysis"/>
    <property type="evidence" value="ECO:0007669"/>
    <property type="project" value="UniProtKB-KW"/>
</dbReference>
<name>A0A5J5KVT2_9MICC</name>
<evidence type="ECO:0000256" key="1">
    <source>
        <dbReference type="ARBA" id="ARBA00004651"/>
    </source>
</evidence>
<accession>A0A5J5KVT2</accession>
<dbReference type="PANTHER" id="PTHR39188:SF3">
    <property type="entry name" value="STAGE IV SPORULATION PROTEIN FB"/>
    <property type="match status" value="1"/>
</dbReference>
<comment type="subcellular location">
    <subcellularLocation>
        <location evidence="1 14">Cell membrane</location>
        <topology evidence="1 14">Multi-pass membrane protein</topology>
    </subcellularLocation>
</comment>
<dbReference type="GO" id="GO:0008237">
    <property type="term" value="F:metallopeptidase activity"/>
    <property type="evidence" value="ECO:0007669"/>
    <property type="project" value="UniProtKB-UniRule"/>
</dbReference>
<keyword evidence="11 14" id="KW-0482">Metalloprotease</keyword>
<feature type="compositionally biased region" description="Low complexity" evidence="17">
    <location>
        <begin position="1"/>
        <end position="22"/>
    </location>
</feature>
<keyword evidence="20" id="KW-1185">Reference proteome</keyword>
<dbReference type="Proteomes" id="UP000325957">
    <property type="component" value="Unassembled WGS sequence"/>
</dbReference>
<keyword evidence="9 14" id="KW-0862">Zinc</keyword>
<evidence type="ECO:0000256" key="14">
    <source>
        <dbReference type="PIRNR" id="PIRNR006404"/>
    </source>
</evidence>
<feature type="domain" description="Peptidase M50" evidence="18">
    <location>
        <begin position="166"/>
        <end position="207"/>
    </location>
</feature>
<comment type="cofactor">
    <cofactor evidence="14 16">
        <name>Zn(2+)</name>
        <dbReference type="ChEBI" id="CHEBI:29105"/>
    </cofactor>
    <text evidence="14 16">Binds 1 zinc ion per subunit.</text>
</comment>
<dbReference type="PIRSF" id="PIRSF006404">
    <property type="entry name" value="UCP006404_Pept_M50_CBS"/>
    <property type="match status" value="1"/>
</dbReference>
<evidence type="ECO:0000256" key="13">
    <source>
        <dbReference type="ARBA" id="ARBA00023136"/>
    </source>
</evidence>
<keyword evidence="4 14" id="KW-0645">Protease</keyword>
<keyword evidence="3 14" id="KW-1003">Cell membrane</keyword>
<evidence type="ECO:0000256" key="12">
    <source>
        <dbReference type="ARBA" id="ARBA00023122"/>
    </source>
</evidence>